<evidence type="ECO:0000256" key="4">
    <source>
        <dbReference type="ARBA" id="ARBA00022679"/>
    </source>
</evidence>
<keyword evidence="4" id="KW-0808">Transferase</keyword>
<keyword evidence="6" id="KW-0012">Acyltransferase</keyword>
<dbReference type="CDD" id="cd07984">
    <property type="entry name" value="LPLAT_LABLAT-like"/>
    <property type="match status" value="1"/>
</dbReference>
<dbReference type="InterPro" id="IPR004960">
    <property type="entry name" value="LipA_acyltrans"/>
</dbReference>
<dbReference type="PANTHER" id="PTHR30606">
    <property type="entry name" value="LIPID A BIOSYNTHESIS LAUROYL ACYLTRANSFERASE"/>
    <property type="match status" value="1"/>
</dbReference>
<comment type="subcellular location">
    <subcellularLocation>
        <location evidence="1">Cell inner membrane</location>
    </subcellularLocation>
</comment>
<keyword evidence="2" id="KW-1003">Cell membrane</keyword>
<evidence type="ECO:0000256" key="3">
    <source>
        <dbReference type="ARBA" id="ARBA00022519"/>
    </source>
</evidence>
<reference evidence="8" key="1">
    <citation type="journal article" date="2019" name="Int. J. Syst. Evol. Microbiol.">
        <title>The Global Catalogue of Microorganisms (GCM) 10K type strain sequencing project: providing services to taxonomists for standard genome sequencing and annotation.</title>
        <authorList>
            <consortium name="The Broad Institute Genomics Platform"/>
            <consortium name="The Broad Institute Genome Sequencing Center for Infectious Disease"/>
            <person name="Wu L."/>
            <person name="Ma J."/>
        </authorList>
    </citation>
    <scope>NUCLEOTIDE SEQUENCE [LARGE SCALE GENOMIC DNA]</scope>
    <source>
        <strain evidence="8">CGMCC 1.12931</strain>
    </source>
</reference>
<organism evidence="7 8">
    <name type="scientific">Psychroflexus planctonicus</name>
    <dbReference type="NCBI Taxonomy" id="1526575"/>
    <lineage>
        <taxon>Bacteria</taxon>
        <taxon>Pseudomonadati</taxon>
        <taxon>Bacteroidota</taxon>
        <taxon>Flavobacteriia</taxon>
        <taxon>Flavobacteriales</taxon>
        <taxon>Flavobacteriaceae</taxon>
        <taxon>Psychroflexus</taxon>
    </lineage>
</organism>
<protein>
    <recommendedName>
        <fullName evidence="9">Lipid A biosynthesis acyltransferase</fullName>
    </recommendedName>
</protein>
<proteinExistence type="predicted"/>
<comment type="caution">
    <text evidence="7">The sequence shown here is derived from an EMBL/GenBank/DDBJ whole genome shotgun (WGS) entry which is preliminary data.</text>
</comment>
<dbReference type="Proteomes" id="UP000599179">
    <property type="component" value="Unassembled WGS sequence"/>
</dbReference>
<keyword evidence="3" id="KW-0997">Cell inner membrane</keyword>
<evidence type="ECO:0000313" key="7">
    <source>
        <dbReference type="EMBL" id="GGE32614.1"/>
    </source>
</evidence>
<evidence type="ECO:0008006" key="9">
    <source>
        <dbReference type="Google" id="ProtNLM"/>
    </source>
</evidence>
<evidence type="ECO:0000313" key="8">
    <source>
        <dbReference type="Proteomes" id="UP000599179"/>
    </source>
</evidence>
<sequence>MSAETMKRRFKIINPEKITEMEQHGKSIIFMAGHHANYEWMTSFQLGPTTREGFGVYKRIRNPYFDKLIRDIRGKFFIELIDKNEISKLMQKNCDENALVNYGMIADQAPRHTKKAYWGKFMGIDTPMFVGSEIFAKRFDFGLAFIHVRKVKRGYYEAEFKEISMNPKAFKNFEITDMYFQCIEKEIRESPALYFWTHNRWKHI</sequence>
<name>A0ABQ1SE09_9FLAO</name>
<keyword evidence="5" id="KW-0472">Membrane</keyword>
<accession>A0ABQ1SE09</accession>
<dbReference type="Pfam" id="PF03279">
    <property type="entry name" value="Lip_A_acyltrans"/>
    <property type="match status" value="1"/>
</dbReference>
<evidence type="ECO:0000256" key="5">
    <source>
        <dbReference type="ARBA" id="ARBA00023136"/>
    </source>
</evidence>
<evidence type="ECO:0000256" key="2">
    <source>
        <dbReference type="ARBA" id="ARBA00022475"/>
    </source>
</evidence>
<evidence type="ECO:0000256" key="6">
    <source>
        <dbReference type="ARBA" id="ARBA00023315"/>
    </source>
</evidence>
<dbReference type="EMBL" id="BMGM01000004">
    <property type="protein sequence ID" value="GGE32614.1"/>
    <property type="molecule type" value="Genomic_DNA"/>
</dbReference>
<evidence type="ECO:0000256" key="1">
    <source>
        <dbReference type="ARBA" id="ARBA00004533"/>
    </source>
</evidence>
<gene>
    <name evidence="7" type="ORF">GCM10010832_11100</name>
</gene>
<dbReference type="PANTHER" id="PTHR30606:SF10">
    <property type="entry name" value="PHOSPHATIDYLINOSITOL MANNOSIDE ACYLTRANSFERASE"/>
    <property type="match status" value="1"/>
</dbReference>
<keyword evidence="8" id="KW-1185">Reference proteome</keyword>